<dbReference type="GO" id="GO:0003677">
    <property type="term" value="F:DNA binding"/>
    <property type="evidence" value="ECO:0007669"/>
    <property type="project" value="InterPro"/>
</dbReference>
<dbReference type="Proteomes" id="UP001234216">
    <property type="component" value="Unassembled WGS sequence"/>
</dbReference>
<feature type="domain" description="RNA polymerase sigma factor 70 region 4 type 2" evidence="7">
    <location>
        <begin position="104"/>
        <end position="155"/>
    </location>
</feature>
<organism evidence="8 9">
    <name type="scientific">Streptomyces canus</name>
    <dbReference type="NCBI Taxonomy" id="58343"/>
    <lineage>
        <taxon>Bacteria</taxon>
        <taxon>Bacillati</taxon>
        <taxon>Actinomycetota</taxon>
        <taxon>Actinomycetes</taxon>
        <taxon>Kitasatosporales</taxon>
        <taxon>Streptomycetaceae</taxon>
        <taxon>Streptomyces</taxon>
        <taxon>Streptomyces aurantiacus group</taxon>
    </lineage>
</organism>
<dbReference type="GO" id="GO:0016987">
    <property type="term" value="F:sigma factor activity"/>
    <property type="evidence" value="ECO:0007669"/>
    <property type="project" value="UniProtKB-KW"/>
</dbReference>
<dbReference type="AlphaFoldDB" id="A0AAW8F484"/>
<dbReference type="InterPro" id="IPR013249">
    <property type="entry name" value="RNA_pol_sigma70_r4_t2"/>
</dbReference>
<dbReference type="InterPro" id="IPR007627">
    <property type="entry name" value="RNA_pol_sigma70_r2"/>
</dbReference>
<dbReference type="Pfam" id="PF08281">
    <property type="entry name" value="Sigma70_r4_2"/>
    <property type="match status" value="1"/>
</dbReference>
<evidence type="ECO:0000259" key="7">
    <source>
        <dbReference type="Pfam" id="PF08281"/>
    </source>
</evidence>
<evidence type="ECO:0000256" key="1">
    <source>
        <dbReference type="ARBA" id="ARBA00010641"/>
    </source>
</evidence>
<dbReference type="EMBL" id="JAUSZV010000004">
    <property type="protein sequence ID" value="MDQ0904629.1"/>
    <property type="molecule type" value="Genomic_DNA"/>
</dbReference>
<sequence>MQNPQTFSVLYANHYGSVLRYAYRRVGADDAPDVAAEVFAVAWRRMDDIPPKELPWLYGVARKIVANHLRSSQRADRLVTRHAGEASRTPMVRDVGEQVAEANAVQRAWSRLSADDRELLALIGWERLGVGEAARVLGCSAAVCSVRLHRARRRLQSQLSQEEATDRGLRGEMKPEVRT</sequence>
<evidence type="ECO:0000256" key="4">
    <source>
        <dbReference type="ARBA" id="ARBA00023163"/>
    </source>
</evidence>
<evidence type="ECO:0000313" key="8">
    <source>
        <dbReference type="EMBL" id="MDQ0904629.1"/>
    </source>
</evidence>
<dbReference type="InterPro" id="IPR014284">
    <property type="entry name" value="RNA_pol_sigma-70_dom"/>
</dbReference>
<evidence type="ECO:0000256" key="5">
    <source>
        <dbReference type="SAM" id="MobiDB-lite"/>
    </source>
</evidence>
<dbReference type="InterPro" id="IPR013324">
    <property type="entry name" value="RNA_pol_sigma_r3/r4-like"/>
</dbReference>
<dbReference type="Gene3D" id="1.10.1740.10">
    <property type="match status" value="1"/>
</dbReference>
<evidence type="ECO:0000313" key="9">
    <source>
        <dbReference type="Proteomes" id="UP001234216"/>
    </source>
</evidence>
<dbReference type="InterPro" id="IPR039425">
    <property type="entry name" value="RNA_pol_sigma-70-like"/>
</dbReference>
<dbReference type="PANTHER" id="PTHR43133">
    <property type="entry name" value="RNA POLYMERASE ECF-TYPE SIGMA FACTO"/>
    <property type="match status" value="1"/>
</dbReference>
<name>A0AAW8F484_9ACTN</name>
<feature type="domain" description="RNA polymerase sigma-70 region 2" evidence="6">
    <location>
        <begin position="10"/>
        <end position="74"/>
    </location>
</feature>
<keyword evidence="2" id="KW-0805">Transcription regulation</keyword>
<keyword evidence="4" id="KW-0804">Transcription</keyword>
<dbReference type="SUPFAM" id="SSF88946">
    <property type="entry name" value="Sigma2 domain of RNA polymerase sigma factors"/>
    <property type="match status" value="1"/>
</dbReference>
<gene>
    <name evidence="8" type="ORF">QFZ22_000614</name>
</gene>
<dbReference type="SUPFAM" id="SSF88659">
    <property type="entry name" value="Sigma3 and sigma4 domains of RNA polymerase sigma factors"/>
    <property type="match status" value="1"/>
</dbReference>
<dbReference type="NCBIfam" id="TIGR02937">
    <property type="entry name" value="sigma70-ECF"/>
    <property type="match status" value="1"/>
</dbReference>
<dbReference type="InterPro" id="IPR036388">
    <property type="entry name" value="WH-like_DNA-bd_sf"/>
</dbReference>
<feature type="region of interest" description="Disordered" evidence="5">
    <location>
        <begin position="155"/>
        <end position="179"/>
    </location>
</feature>
<dbReference type="Pfam" id="PF04542">
    <property type="entry name" value="Sigma70_r2"/>
    <property type="match status" value="1"/>
</dbReference>
<dbReference type="PANTHER" id="PTHR43133:SF25">
    <property type="entry name" value="RNA POLYMERASE SIGMA FACTOR RFAY-RELATED"/>
    <property type="match status" value="1"/>
</dbReference>
<accession>A0AAW8F484</accession>
<dbReference type="GO" id="GO:0006352">
    <property type="term" value="P:DNA-templated transcription initiation"/>
    <property type="evidence" value="ECO:0007669"/>
    <property type="project" value="InterPro"/>
</dbReference>
<reference evidence="8" key="1">
    <citation type="submission" date="2023-07" db="EMBL/GenBank/DDBJ databases">
        <title>Comparative genomics of wheat-associated soil bacteria to identify genetic determinants of phenazine resistance.</title>
        <authorList>
            <person name="Mouncey N."/>
        </authorList>
    </citation>
    <scope>NUCLEOTIDE SEQUENCE</scope>
    <source>
        <strain evidence="8">V4I22</strain>
    </source>
</reference>
<evidence type="ECO:0000256" key="2">
    <source>
        <dbReference type="ARBA" id="ARBA00023015"/>
    </source>
</evidence>
<evidence type="ECO:0000256" key="3">
    <source>
        <dbReference type="ARBA" id="ARBA00023082"/>
    </source>
</evidence>
<proteinExistence type="inferred from homology"/>
<evidence type="ECO:0000259" key="6">
    <source>
        <dbReference type="Pfam" id="PF04542"/>
    </source>
</evidence>
<dbReference type="InterPro" id="IPR013325">
    <property type="entry name" value="RNA_pol_sigma_r2"/>
</dbReference>
<comment type="similarity">
    <text evidence="1">Belongs to the sigma-70 factor family. ECF subfamily.</text>
</comment>
<protein>
    <submittedName>
        <fullName evidence="8">RNA polymerase sigma-70 factor (ECF subfamily)</fullName>
    </submittedName>
</protein>
<dbReference type="RefSeq" id="WP_306972207.1">
    <property type="nucleotide sequence ID" value="NZ_JAUSZV010000004.1"/>
</dbReference>
<keyword evidence="3" id="KW-0731">Sigma factor</keyword>
<comment type="caution">
    <text evidence="8">The sequence shown here is derived from an EMBL/GenBank/DDBJ whole genome shotgun (WGS) entry which is preliminary data.</text>
</comment>
<feature type="compositionally biased region" description="Basic and acidic residues" evidence="5">
    <location>
        <begin position="164"/>
        <end position="179"/>
    </location>
</feature>
<dbReference type="Gene3D" id="1.10.10.10">
    <property type="entry name" value="Winged helix-like DNA-binding domain superfamily/Winged helix DNA-binding domain"/>
    <property type="match status" value="1"/>
</dbReference>